<evidence type="ECO:0000313" key="3">
    <source>
        <dbReference type="Proteomes" id="UP001596169"/>
    </source>
</evidence>
<evidence type="ECO:0000313" key="2">
    <source>
        <dbReference type="EMBL" id="MFC6120067.1"/>
    </source>
</evidence>
<keyword evidence="1" id="KW-0472">Membrane</keyword>
<accession>A0ABW1PTY8</accession>
<dbReference type="Proteomes" id="UP001596169">
    <property type="component" value="Unassembled WGS sequence"/>
</dbReference>
<name>A0ABW1PTY8_9ENTR</name>
<comment type="caution">
    <text evidence="2">The sequence shown here is derived from an EMBL/GenBank/DDBJ whole genome shotgun (WGS) entry which is preliminary data.</text>
</comment>
<protein>
    <recommendedName>
        <fullName evidence="4">Secreted protein</fullName>
    </recommendedName>
</protein>
<evidence type="ECO:0000256" key="1">
    <source>
        <dbReference type="SAM" id="Phobius"/>
    </source>
</evidence>
<evidence type="ECO:0008006" key="4">
    <source>
        <dbReference type="Google" id="ProtNLM"/>
    </source>
</evidence>
<keyword evidence="1" id="KW-0812">Transmembrane</keyword>
<keyword evidence="1" id="KW-1133">Transmembrane helix</keyword>
<sequence>YAFPLQSQVFIFTFLCGILTGIRLRTPLTRRLVCRCSVSVEAHYREFLGSDKYKIQKKYRLLTFQAKQMLRGNSCLVFKQKRAPGGSFLLFCDLLHCHNPIIFHN</sequence>
<feature type="non-terminal residue" evidence="2">
    <location>
        <position position="1"/>
    </location>
</feature>
<organism evidence="2 3">
    <name type="scientific">Citrobacter bitternis</name>
    <dbReference type="NCBI Taxonomy" id="1585982"/>
    <lineage>
        <taxon>Bacteria</taxon>
        <taxon>Pseudomonadati</taxon>
        <taxon>Pseudomonadota</taxon>
        <taxon>Gammaproteobacteria</taxon>
        <taxon>Enterobacterales</taxon>
        <taxon>Enterobacteriaceae</taxon>
        <taxon>Citrobacter</taxon>
    </lineage>
</organism>
<keyword evidence="3" id="KW-1185">Reference proteome</keyword>
<dbReference type="RefSeq" id="WP_378108826.1">
    <property type="nucleotide sequence ID" value="NZ_JBHSRG010000003.1"/>
</dbReference>
<gene>
    <name evidence="2" type="ORF">ACFPZP_03175</name>
</gene>
<reference evidence="3" key="1">
    <citation type="journal article" date="2019" name="Int. J. Syst. Evol. Microbiol.">
        <title>The Global Catalogue of Microorganisms (GCM) 10K type strain sequencing project: providing services to taxonomists for standard genome sequencing and annotation.</title>
        <authorList>
            <consortium name="The Broad Institute Genomics Platform"/>
            <consortium name="The Broad Institute Genome Sequencing Center for Infectious Disease"/>
            <person name="Wu L."/>
            <person name="Ma J."/>
        </authorList>
    </citation>
    <scope>NUCLEOTIDE SEQUENCE [LARGE SCALE GENOMIC DNA]</scope>
    <source>
        <strain evidence="3">JCM30009</strain>
    </source>
</reference>
<dbReference type="EMBL" id="JBHSRG010000003">
    <property type="protein sequence ID" value="MFC6120067.1"/>
    <property type="molecule type" value="Genomic_DNA"/>
</dbReference>
<proteinExistence type="predicted"/>
<feature type="transmembrane region" description="Helical" evidence="1">
    <location>
        <begin position="6"/>
        <end position="24"/>
    </location>
</feature>